<name>A0A0C1Q5X4_LEVBR</name>
<evidence type="ECO:0000313" key="4">
    <source>
        <dbReference type="EMBL" id="WAD01377.1"/>
    </source>
</evidence>
<dbReference type="Proteomes" id="UP001164768">
    <property type="component" value="Chromosome"/>
</dbReference>
<dbReference type="EMBL" id="CP031198">
    <property type="protein sequence ID" value="QCZ53984.1"/>
    <property type="molecule type" value="Genomic_DNA"/>
</dbReference>
<dbReference type="EMBL" id="NVYO01000001">
    <property type="protein sequence ID" value="PBQ24539.1"/>
    <property type="molecule type" value="Genomic_DNA"/>
</dbReference>
<accession>A0A0C1Q5X4</accession>
<dbReference type="OMA" id="FTDRAFW"/>
<proteinExistence type="predicted"/>
<dbReference type="EMBL" id="JAERKF010000008">
    <property type="protein sequence ID" value="MBS1010645.1"/>
    <property type="molecule type" value="Genomic_DNA"/>
</dbReference>
<dbReference type="RefSeq" id="WP_011668616.1">
    <property type="nucleotide sequence ID" value="NZ_BJLW01000013.1"/>
</dbReference>
<dbReference type="GeneID" id="56993791"/>
<reference evidence="2 5" key="1">
    <citation type="submission" date="2017-09" db="EMBL/GenBank/DDBJ databases">
        <title>Genome sequence of Lactobacillus brevis D7.</title>
        <authorList>
            <person name="Kwon M.-S."/>
            <person name="Lim S.K."/>
            <person name="Choi H.-J."/>
        </authorList>
    </citation>
    <scope>NUCLEOTIDE SEQUENCE [LARGE SCALE GENOMIC DNA]</scope>
    <source>
        <strain evidence="2 5">D7</strain>
    </source>
</reference>
<sequence length="59" mass="7261">MTEQSQWLREQIEDLAVRQSQFTDRAFWLALSRLVQEQGRRQEQLEGEIDGRTWRPDRW</sequence>
<organism evidence="2 5">
    <name type="scientific">Levilactobacillus brevis</name>
    <name type="common">Lactobacillus brevis</name>
    <dbReference type="NCBI Taxonomy" id="1580"/>
    <lineage>
        <taxon>Bacteria</taxon>
        <taxon>Bacillati</taxon>
        <taxon>Bacillota</taxon>
        <taxon>Bacilli</taxon>
        <taxon>Lactobacillales</taxon>
        <taxon>Lactobacillaceae</taxon>
        <taxon>Levilactobacillus</taxon>
    </lineage>
</organism>
<gene>
    <name evidence="2" type="ORF">CNR29_11135</name>
    <name evidence="1" type="ORF">JK167_07370</name>
    <name evidence="4" type="ORF">ORR04_10655</name>
    <name evidence="3" type="ORF">UCCLBBS449_2068</name>
</gene>
<reference evidence="3 6" key="2">
    <citation type="submission" date="2018-07" db="EMBL/GenBank/DDBJ databases">
        <authorList>
            <person name="Feyereisen M."/>
        </authorList>
    </citation>
    <scope>NUCLEOTIDE SEQUENCE [LARGE SCALE GENOMIC DNA]</scope>
    <source>
        <strain evidence="3 6">UCCLBBS449</strain>
    </source>
</reference>
<dbReference type="OrthoDB" id="2918624at2"/>
<evidence type="ECO:0000313" key="3">
    <source>
        <dbReference type="EMBL" id="QCZ53984.1"/>
    </source>
</evidence>
<protein>
    <submittedName>
        <fullName evidence="2">Uncharacterized protein</fullName>
    </submittedName>
</protein>
<reference evidence="1" key="4">
    <citation type="submission" date="2022-09" db="EMBL/GenBank/DDBJ databases">
        <title>Genome-inferred correspondence between phylogeny and metabolic traits in the wild Drosophila gut microbiome.</title>
        <authorList>
            <person name="Bueno E."/>
            <person name="Blow F."/>
            <person name="Douglas A.E."/>
        </authorList>
    </citation>
    <scope>NUCLEOTIDE SEQUENCE</scope>
    <source>
        <strain evidence="1">Dm-2019-70</strain>
    </source>
</reference>
<evidence type="ECO:0000313" key="5">
    <source>
        <dbReference type="Proteomes" id="UP000217918"/>
    </source>
</evidence>
<dbReference type="Proteomes" id="UP000676478">
    <property type="component" value="Unassembled WGS sequence"/>
</dbReference>
<reference evidence="1" key="3">
    <citation type="submission" date="2020-12" db="EMBL/GenBank/DDBJ databases">
        <authorList>
            <person name="Mcmullen J.G."/>
        </authorList>
    </citation>
    <scope>NUCLEOTIDE SEQUENCE</scope>
    <source>
        <strain evidence="1">Dm-2019-70</strain>
    </source>
</reference>
<dbReference type="AlphaFoldDB" id="A0A0C1Q5X4"/>
<reference evidence="4" key="5">
    <citation type="submission" date="2022-11" db="EMBL/GenBank/DDBJ databases">
        <title>Whole genome sequence of Levilactobacillus brevis SMB091.</title>
        <authorList>
            <person name="Kim J.-M."/>
            <person name="Kim O.-C."/>
            <person name="Choi Y.H."/>
            <person name="Han N.S."/>
            <person name="Hurh B."/>
        </authorList>
    </citation>
    <scope>NUCLEOTIDE SEQUENCE</scope>
    <source>
        <strain evidence="4">SMB091</strain>
    </source>
</reference>
<evidence type="ECO:0000313" key="1">
    <source>
        <dbReference type="EMBL" id="MBS1010645.1"/>
    </source>
</evidence>
<evidence type="ECO:0000313" key="6">
    <source>
        <dbReference type="Proteomes" id="UP000307074"/>
    </source>
</evidence>
<evidence type="ECO:0000313" key="2">
    <source>
        <dbReference type="EMBL" id="PBQ24539.1"/>
    </source>
</evidence>
<dbReference type="Proteomes" id="UP000307074">
    <property type="component" value="Chromosome"/>
</dbReference>
<dbReference type="EMBL" id="CP113117">
    <property type="protein sequence ID" value="WAD01377.1"/>
    <property type="molecule type" value="Genomic_DNA"/>
</dbReference>
<dbReference type="Proteomes" id="UP000217918">
    <property type="component" value="Unassembled WGS sequence"/>
</dbReference>